<dbReference type="Proteomes" id="UP001597512">
    <property type="component" value="Unassembled WGS sequence"/>
</dbReference>
<comment type="caution">
    <text evidence="2">The sequence shown here is derived from an EMBL/GenBank/DDBJ whole genome shotgun (WGS) entry which is preliminary data.</text>
</comment>
<dbReference type="RefSeq" id="WP_381498661.1">
    <property type="nucleotide sequence ID" value="NZ_JBHUOM010000002.1"/>
</dbReference>
<evidence type="ECO:0000313" key="2">
    <source>
        <dbReference type="EMBL" id="MFD2933828.1"/>
    </source>
</evidence>
<keyword evidence="1" id="KW-0732">Signal</keyword>
<protein>
    <submittedName>
        <fullName evidence="2">DsrE family protein</fullName>
    </submittedName>
</protein>
<sequence>MKTILFLAIGVSLSIPDLVHAQAANPASFNGATTTKYHNQEVYQLNSDEEAKIKATLKNIQNCLDDPRLKGNLEVELVVQGAGIAGFQKDKSYEELIKNLQNQGVILAMCENTMRERKVSKDDLSSFVSYVPNGNGELVIRQQQGWAFMHP</sequence>
<dbReference type="Gene3D" id="3.40.1260.10">
    <property type="entry name" value="DsrEFH-like"/>
    <property type="match status" value="1"/>
</dbReference>
<dbReference type="PANTHER" id="PTHR37691:SF1">
    <property type="entry name" value="BLR3518 PROTEIN"/>
    <property type="match status" value="1"/>
</dbReference>
<feature type="chain" id="PRO_5047463340" evidence="1">
    <location>
        <begin position="24"/>
        <end position="151"/>
    </location>
</feature>
<keyword evidence="3" id="KW-1185">Reference proteome</keyword>
<feature type="signal peptide" evidence="1">
    <location>
        <begin position="1"/>
        <end position="23"/>
    </location>
</feature>
<dbReference type="InterPro" id="IPR027396">
    <property type="entry name" value="DsrEFH-like"/>
</dbReference>
<name>A0ABW6AH80_9BACT</name>
<dbReference type="SUPFAM" id="SSF75169">
    <property type="entry name" value="DsrEFH-like"/>
    <property type="match status" value="1"/>
</dbReference>
<dbReference type="EMBL" id="JBHUOM010000002">
    <property type="protein sequence ID" value="MFD2933828.1"/>
    <property type="molecule type" value="Genomic_DNA"/>
</dbReference>
<reference evidence="3" key="1">
    <citation type="journal article" date="2019" name="Int. J. Syst. Evol. Microbiol.">
        <title>The Global Catalogue of Microorganisms (GCM) 10K type strain sequencing project: providing services to taxonomists for standard genome sequencing and annotation.</title>
        <authorList>
            <consortium name="The Broad Institute Genomics Platform"/>
            <consortium name="The Broad Institute Genome Sequencing Center for Infectious Disease"/>
            <person name="Wu L."/>
            <person name="Ma J."/>
        </authorList>
    </citation>
    <scope>NUCLEOTIDE SEQUENCE [LARGE SCALE GENOMIC DNA]</scope>
    <source>
        <strain evidence="3">KCTC 52490</strain>
    </source>
</reference>
<evidence type="ECO:0000313" key="3">
    <source>
        <dbReference type="Proteomes" id="UP001597512"/>
    </source>
</evidence>
<dbReference type="PANTHER" id="PTHR37691">
    <property type="entry name" value="BLR3518 PROTEIN"/>
    <property type="match status" value="1"/>
</dbReference>
<organism evidence="2 3">
    <name type="scientific">Spirosoma flavum</name>
    <dbReference type="NCBI Taxonomy" id="2048557"/>
    <lineage>
        <taxon>Bacteria</taxon>
        <taxon>Pseudomonadati</taxon>
        <taxon>Bacteroidota</taxon>
        <taxon>Cytophagia</taxon>
        <taxon>Cytophagales</taxon>
        <taxon>Cytophagaceae</taxon>
        <taxon>Spirosoma</taxon>
    </lineage>
</organism>
<evidence type="ECO:0000256" key="1">
    <source>
        <dbReference type="SAM" id="SignalP"/>
    </source>
</evidence>
<accession>A0ABW6AH80</accession>
<gene>
    <name evidence="2" type="ORF">ACFS25_08555</name>
</gene>
<dbReference type="InterPro" id="IPR003787">
    <property type="entry name" value="Sulphur_relay_DsrE/F-like"/>
</dbReference>
<proteinExistence type="predicted"/>
<dbReference type="Pfam" id="PF02635">
    <property type="entry name" value="DsrE"/>
    <property type="match status" value="1"/>
</dbReference>